<dbReference type="AlphaFoldDB" id="U4Q9B8"/>
<evidence type="ECO:0000256" key="1">
    <source>
        <dbReference type="ARBA" id="ARBA00001964"/>
    </source>
</evidence>
<dbReference type="STRING" id="1209989.TepRe1_1955"/>
<comment type="cofactor">
    <cofactor evidence="1">
        <name>thiamine diphosphate</name>
        <dbReference type="ChEBI" id="CHEBI:58937"/>
    </cofactor>
</comment>
<keyword evidence="6" id="KW-1185">Reference proteome</keyword>
<keyword evidence="3" id="KW-0786">Thiamine pyrophosphate</keyword>
<dbReference type="Pfam" id="PF00456">
    <property type="entry name" value="Transketolase_N"/>
    <property type="match status" value="1"/>
</dbReference>
<feature type="domain" description="Transketolase N-terminal" evidence="4">
    <location>
        <begin position="25"/>
        <end position="286"/>
    </location>
</feature>
<keyword evidence="5" id="KW-0808">Transferase</keyword>
<evidence type="ECO:0000256" key="2">
    <source>
        <dbReference type="ARBA" id="ARBA00007131"/>
    </source>
</evidence>
<dbReference type="PANTHER" id="PTHR47514">
    <property type="entry name" value="TRANSKETOLASE N-TERMINAL SECTION-RELATED"/>
    <property type="match status" value="1"/>
</dbReference>
<sequence>MFGIVWSFYINIDEEEAIMTNTELQRIANRLRMDVVETVYAVKDGHPGPCMSIAEIMAVLYFDEMNINPKNPQWTERDRFILSKGHACPIMYAALARKGYFEMEELKKLRMFEGSLQGHPDMHKTPGVDMTSGSLGNGVGIGLGMALGCRMQDINNYIYVIVGDGEQQEGVIWEAAMAAAKHEVGNLIVFGDCNNNQSGGKVTELSSLYPTADKWRAFHWHVQTIDGHDIDSIKEAIANAKAVKDQPSYIECKTVKGKNIPYMENNNAWHKKTPTAEEVEIAREALKGGM</sequence>
<evidence type="ECO:0000313" key="5">
    <source>
        <dbReference type="EMBL" id="CDI40893.1"/>
    </source>
</evidence>
<dbReference type="SUPFAM" id="SSF52518">
    <property type="entry name" value="Thiamin diphosphate-binding fold (THDP-binding)"/>
    <property type="match status" value="1"/>
</dbReference>
<evidence type="ECO:0000256" key="3">
    <source>
        <dbReference type="ARBA" id="ARBA00023052"/>
    </source>
</evidence>
<evidence type="ECO:0000313" key="6">
    <source>
        <dbReference type="Proteomes" id="UP000010802"/>
    </source>
</evidence>
<comment type="similarity">
    <text evidence="2">Belongs to the transketolase family.</text>
</comment>
<protein>
    <submittedName>
        <fullName evidence="5">Putative transketolase N-terminal section</fullName>
        <ecNumber evidence="5">2.2.1.1</ecNumber>
    </submittedName>
</protein>
<dbReference type="Gene3D" id="3.40.50.970">
    <property type="match status" value="1"/>
</dbReference>
<organism evidence="5 6">
    <name type="scientific">Tepidanaerobacter acetatoxydans (strain DSM 21804 / JCM 16047 / Re1)</name>
    <dbReference type="NCBI Taxonomy" id="1209989"/>
    <lineage>
        <taxon>Bacteria</taxon>
        <taxon>Bacillati</taxon>
        <taxon>Bacillota</taxon>
        <taxon>Clostridia</taxon>
        <taxon>Thermosediminibacterales</taxon>
        <taxon>Tepidanaerobacteraceae</taxon>
        <taxon>Tepidanaerobacter</taxon>
    </lineage>
</organism>
<dbReference type="HOGENOM" id="CLU_009227_4_1_9"/>
<dbReference type="InterPro" id="IPR005474">
    <property type="entry name" value="Transketolase_N"/>
</dbReference>
<gene>
    <name evidence="5" type="ordered locus">TEPIRE1_2105</name>
</gene>
<dbReference type="Proteomes" id="UP000010802">
    <property type="component" value="Chromosome"/>
</dbReference>
<reference evidence="6" key="1">
    <citation type="journal article" date="2013" name="Genome Announc.">
        <title>First genome sequence of a syntrophic acetate-oxidizing bacterium, Tepidanaerobacter acetatoxydans strain Re1.</title>
        <authorList>
            <person name="Manzoor S."/>
            <person name="Bongcam-Rudloff E."/>
            <person name="Schnurer A."/>
            <person name="Muller B."/>
        </authorList>
    </citation>
    <scope>NUCLEOTIDE SEQUENCE [LARGE SCALE GENOMIC DNA]</scope>
    <source>
        <strain evidence="6">Re1</strain>
    </source>
</reference>
<proteinExistence type="inferred from homology"/>
<accession>U4Q9B8</accession>
<dbReference type="CDD" id="cd02012">
    <property type="entry name" value="TPP_TK"/>
    <property type="match status" value="1"/>
</dbReference>
<dbReference type="EC" id="2.2.1.1" evidence="5"/>
<dbReference type="InterPro" id="IPR029061">
    <property type="entry name" value="THDP-binding"/>
</dbReference>
<dbReference type="eggNOG" id="COG3959">
    <property type="taxonomic scope" value="Bacteria"/>
</dbReference>
<dbReference type="EMBL" id="HF563609">
    <property type="protein sequence ID" value="CDI40893.1"/>
    <property type="molecule type" value="Genomic_DNA"/>
</dbReference>
<dbReference type="GO" id="GO:0004802">
    <property type="term" value="F:transketolase activity"/>
    <property type="evidence" value="ECO:0007669"/>
    <property type="project" value="UniProtKB-EC"/>
</dbReference>
<dbReference type="KEGG" id="tae:TepiRe1_2105"/>
<dbReference type="PANTHER" id="PTHR47514:SF1">
    <property type="entry name" value="TRANSKETOLASE N-TERMINAL SECTION-RELATED"/>
    <property type="match status" value="1"/>
</dbReference>
<name>U4Q9B8_TEPAE</name>
<evidence type="ECO:0000259" key="4">
    <source>
        <dbReference type="Pfam" id="PF00456"/>
    </source>
</evidence>